<organism evidence="1 2">
    <name type="scientific">Borrelia parkeri SLO</name>
    <dbReference type="NCBI Taxonomy" id="1313294"/>
    <lineage>
        <taxon>Bacteria</taxon>
        <taxon>Pseudomonadati</taxon>
        <taxon>Spirochaetota</taxon>
        <taxon>Spirochaetia</taxon>
        <taxon>Spirochaetales</taxon>
        <taxon>Borreliaceae</taxon>
        <taxon>Borrelia</taxon>
    </lineage>
</organism>
<evidence type="ECO:0000313" key="1">
    <source>
        <dbReference type="EMBL" id="AHH09397.1"/>
    </source>
</evidence>
<sequence length="256" mass="30147">MICMRYMYMGMYFITILIFFVHGFSFGINLESIDFYRSLEKKDLLFVIHLLERERYLTRKNELFTYIDLAKQVLSEMSFEVLSGGNKLDGIQHINTLQPPENYNSSKFVLKASKALDIFVYFDDNDGFLKTLDGRNVGIQDGKFMILEPVSFKSYDSLSNEHTTIEIYEMSIVNPDFSKFVLDKLKPFVYVGELNKRVYLDDISKLSKGELLFLFYELFPLARLKGIKDWYDFGFLSILREIKKIYNVKINSRKIK</sequence>
<keyword evidence="2" id="KW-1185">Reference proteome</keyword>
<evidence type="ECO:0000313" key="2">
    <source>
        <dbReference type="Proteomes" id="UP000019331"/>
    </source>
</evidence>
<proteinExistence type="predicted"/>
<gene>
    <name evidence="1" type="ORF">BPA_0106000</name>
</gene>
<name>A0ABM5PJL8_BORPR</name>
<reference evidence="1" key="1">
    <citation type="submission" date="2016-10" db="EMBL/GenBank/DDBJ databases">
        <title>Comparative Genomics of Relapsing Fever Spirochetes.</title>
        <authorList>
            <person name="Schwan T.G."/>
            <person name="Raffel S.J."/>
            <person name="Porcella S.F."/>
            <person name="Martens C.A."/>
            <person name="Bruno D.P."/>
            <person name="Ricklefs S.M."/>
            <person name="Barbian K.B."/>
        </authorList>
    </citation>
    <scope>NUCLEOTIDE SEQUENCE</scope>
    <source>
        <strain evidence="1">SLO</strain>
    </source>
</reference>
<dbReference type="Proteomes" id="UP000019331">
    <property type="component" value="Chromosome"/>
</dbReference>
<dbReference type="EMBL" id="CP005851">
    <property type="protein sequence ID" value="AHH09397.1"/>
    <property type="molecule type" value="Genomic_DNA"/>
</dbReference>
<accession>A0ABM5PJL8</accession>
<protein>
    <submittedName>
        <fullName evidence="1">Uncharacterized protein</fullName>
    </submittedName>
</protein>